<evidence type="ECO:0000259" key="1">
    <source>
        <dbReference type="Pfam" id="PF00535"/>
    </source>
</evidence>
<dbReference type="Pfam" id="PF00535">
    <property type="entry name" value="Glycos_transf_2"/>
    <property type="match status" value="1"/>
</dbReference>
<sequence length="224" mass="25623">MSSPTISVIIPVYNGERFLAEAIQSVLDQTLPPDEIIVVDDGSTDGSAALVHRLASTSRLPIHYIYQENQGPAAARNHGVQLALGAYIAFLDADDIWDRDKLSVQLRLLTEHKTARLVWGYIQEFKIENQQKIMLGPPHPGPHVGSVLMQRTVFEQVGRYDESMWHGEDLDWFLRSSELGIPALTHRETVLWYRHHANNMWLGRQDTFAHDLIAFVRRRLEHKQ</sequence>
<gene>
    <name evidence="2" type="ORF">EYB53_000680</name>
</gene>
<evidence type="ECO:0000313" key="2">
    <source>
        <dbReference type="EMBL" id="MBP1464210.1"/>
    </source>
</evidence>
<keyword evidence="3" id="KW-1185">Reference proteome</keyword>
<organism evidence="2 3">
    <name type="scientific">Candidatus Chloroploca mongolica</name>
    <dbReference type="NCBI Taxonomy" id="2528176"/>
    <lineage>
        <taxon>Bacteria</taxon>
        <taxon>Bacillati</taxon>
        <taxon>Chloroflexota</taxon>
        <taxon>Chloroflexia</taxon>
        <taxon>Chloroflexales</taxon>
        <taxon>Chloroflexineae</taxon>
        <taxon>Oscillochloridaceae</taxon>
        <taxon>Candidatus Chloroploca</taxon>
    </lineage>
</organism>
<dbReference type="PANTHER" id="PTHR43685:SF2">
    <property type="entry name" value="GLYCOSYLTRANSFERASE 2-LIKE DOMAIN-CONTAINING PROTEIN"/>
    <property type="match status" value="1"/>
</dbReference>
<comment type="caution">
    <text evidence="2">The sequence shown here is derived from an EMBL/GenBank/DDBJ whole genome shotgun (WGS) entry which is preliminary data.</text>
</comment>
<protein>
    <submittedName>
        <fullName evidence="2">Glycosyltransferase family 2 protein</fullName>
    </submittedName>
</protein>
<reference evidence="2 3" key="1">
    <citation type="submission" date="2021-03" db="EMBL/GenBank/DDBJ databases">
        <authorList>
            <person name="Grouzdev D.S."/>
        </authorList>
    </citation>
    <scope>NUCLEOTIDE SEQUENCE [LARGE SCALE GENOMIC DNA]</scope>
    <source>
        <strain evidence="2 3">M50-1</strain>
    </source>
</reference>
<dbReference type="PANTHER" id="PTHR43685">
    <property type="entry name" value="GLYCOSYLTRANSFERASE"/>
    <property type="match status" value="1"/>
</dbReference>
<proteinExistence type="predicted"/>
<feature type="domain" description="Glycosyltransferase 2-like" evidence="1">
    <location>
        <begin position="7"/>
        <end position="115"/>
    </location>
</feature>
<dbReference type="Proteomes" id="UP001193081">
    <property type="component" value="Unassembled WGS sequence"/>
</dbReference>
<dbReference type="InterPro" id="IPR029044">
    <property type="entry name" value="Nucleotide-diphossugar_trans"/>
</dbReference>
<dbReference type="InterPro" id="IPR001173">
    <property type="entry name" value="Glyco_trans_2-like"/>
</dbReference>
<evidence type="ECO:0000313" key="3">
    <source>
        <dbReference type="Proteomes" id="UP001193081"/>
    </source>
</evidence>
<dbReference type="Gene3D" id="3.90.550.10">
    <property type="entry name" value="Spore Coat Polysaccharide Biosynthesis Protein SpsA, Chain A"/>
    <property type="match status" value="1"/>
</dbReference>
<dbReference type="EMBL" id="SIJK02000001">
    <property type="protein sequence ID" value="MBP1464210.1"/>
    <property type="molecule type" value="Genomic_DNA"/>
</dbReference>
<dbReference type="CDD" id="cd00761">
    <property type="entry name" value="Glyco_tranf_GTA_type"/>
    <property type="match status" value="1"/>
</dbReference>
<dbReference type="SUPFAM" id="SSF53448">
    <property type="entry name" value="Nucleotide-diphospho-sugar transferases"/>
    <property type="match status" value="1"/>
</dbReference>
<name>A0ABS4D447_9CHLR</name>
<dbReference type="InterPro" id="IPR050834">
    <property type="entry name" value="Glycosyltransf_2"/>
</dbReference>
<accession>A0ABS4D447</accession>
<dbReference type="RefSeq" id="WP_135475667.1">
    <property type="nucleotide sequence ID" value="NZ_SIJK02000001.1"/>
</dbReference>